<evidence type="ECO:0000313" key="1">
    <source>
        <dbReference type="EMBL" id="BBC81485.1"/>
    </source>
</evidence>
<reference evidence="1 2" key="1">
    <citation type="submission" date="2018-02" db="EMBL/GenBank/DDBJ databases">
        <title>Acetobacter orientalis genome.</title>
        <authorList>
            <person name="Nakashima N."/>
            <person name="Tamura T."/>
        </authorList>
    </citation>
    <scope>NUCLEOTIDE SEQUENCE [LARGE SCALE GENOMIC DNA]</scope>
    <source>
        <strain evidence="1 2">FAN1</strain>
    </source>
</reference>
<sequence>MAPSLFWLDAPRVFNQNQRQKIQPEDRVSLSAVFSKCCAADPAGQ</sequence>
<dbReference type="AlphaFoldDB" id="A0A2Z5ZM40"/>
<dbReference type="KEGG" id="aot:AcetOri_orf04751"/>
<gene>
    <name evidence="1" type="ORF">AcetOrient_orf04751</name>
</gene>
<name>A0A2Z5ZM40_9PROT</name>
<protein>
    <submittedName>
        <fullName evidence="1">Kallikrein-4</fullName>
    </submittedName>
</protein>
<organism evidence="1 2">
    <name type="scientific">Acetobacter orientalis</name>
    <dbReference type="NCBI Taxonomy" id="146474"/>
    <lineage>
        <taxon>Bacteria</taxon>
        <taxon>Pseudomonadati</taxon>
        <taxon>Pseudomonadota</taxon>
        <taxon>Alphaproteobacteria</taxon>
        <taxon>Acetobacterales</taxon>
        <taxon>Acetobacteraceae</taxon>
        <taxon>Acetobacter</taxon>
    </lineage>
</organism>
<evidence type="ECO:0000313" key="2">
    <source>
        <dbReference type="Proteomes" id="UP000270034"/>
    </source>
</evidence>
<proteinExistence type="predicted"/>
<accession>A0A2Z5ZM40</accession>
<dbReference type="EMBL" id="AP018515">
    <property type="protein sequence ID" value="BBC81485.1"/>
    <property type="molecule type" value="Genomic_DNA"/>
</dbReference>
<dbReference type="Proteomes" id="UP000270034">
    <property type="component" value="Chromosome"/>
</dbReference>